<dbReference type="GO" id="GO:0016757">
    <property type="term" value="F:glycosyltransferase activity"/>
    <property type="evidence" value="ECO:0007669"/>
    <property type="project" value="UniProtKB-KW"/>
</dbReference>
<proteinExistence type="predicted"/>
<dbReference type="AlphaFoldDB" id="A0A1D1Z0N9"/>
<feature type="region of interest" description="Disordered" evidence="1">
    <location>
        <begin position="1"/>
        <end position="25"/>
    </location>
</feature>
<keyword evidence="2" id="KW-0328">Glycosyltransferase</keyword>
<feature type="compositionally biased region" description="Basic and acidic residues" evidence="1">
    <location>
        <begin position="7"/>
        <end position="25"/>
    </location>
</feature>
<gene>
    <name evidence="2" type="primary">Pigm</name>
    <name evidence="2" type="ORF">g.140350</name>
</gene>
<keyword evidence="2" id="KW-0808">Transferase</keyword>
<dbReference type="EMBL" id="GDJX01007485">
    <property type="protein sequence ID" value="JAT60451.1"/>
    <property type="molecule type" value="Transcribed_RNA"/>
</dbReference>
<sequence length="99" mass="11492">FQMLHVPTHDDRVKPEKQSRVGDKEQRNKDYLKYLAGDCCARLGRFVVYVGLIYLRSCFGFSSVVEYGVVLCPTSYFNHFPKGGILHRLPPWMDYVKTC</sequence>
<accession>A0A1D1Z0N9</accession>
<evidence type="ECO:0000313" key="2">
    <source>
        <dbReference type="EMBL" id="JAT60451.1"/>
    </source>
</evidence>
<feature type="non-terminal residue" evidence="2">
    <location>
        <position position="1"/>
    </location>
</feature>
<reference evidence="2" key="1">
    <citation type="submission" date="2015-07" db="EMBL/GenBank/DDBJ databases">
        <title>Transcriptome Assembly of Anthurium amnicola.</title>
        <authorList>
            <person name="Suzuki J."/>
        </authorList>
    </citation>
    <scope>NUCLEOTIDE SEQUENCE</scope>
</reference>
<name>A0A1D1Z0N9_9ARAE</name>
<organism evidence="2">
    <name type="scientific">Anthurium amnicola</name>
    <dbReference type="NCBI Taxonomy" id="1678845"/>
    <lineage>
        <taxon>Eukaryota</taxon>
        <taxon>Viridiplantae</taxon>
        <taxon>Streptophyta</taxon>
        <taxon>Embryophyta</taxon>
        <taxon>Tracheophyta</taxon>
        <taxon>Spermatophyta</taxon>
        <taxon>Magnoliopsida</taxon>
        <taxon>Liliopsida</taxon>
        <taxon>Araceae</taxon>
        <taxon>Pothoideae</taxon>
        <taxon>Potheae</taxon>
        <taxon>Anthurium</taxon>
    </lineage>
</organism>
<protein>
    <submittedName>
        <fullName evidence="2">GPI mannosyltransferase 1</fullName>
    </submittedName>
</protein>
<evidence type="ECO:0000256" key="1">
    <source>
        <dbReference type="SAM" id="MobiDB-lite"/>
    </source>
</evidence>